<evidence type="ECO:0000313" key="13">
    <source>
        <dbReference type="Proteomes" id="UP000199444"/>
    </source>
</evidence>
<dbReference type="AlphaFoldDB" id="A0A1H0YVX8"/>
<organism evidence="12 13">
    <name type="scientific">Virgibacillus salinus</name>
    <dbReference type="NCBI Taxonomy" id="553311"/>
    <lineage>
        <taxon>Bacteria</taxon>
        <taxon>Bacillati</taxon>
        <taxon>Bacillota</taxon>
        <taxon>Bacilli</taxon>
        <taxon>Bacillales</taxon>
        <taxon>Bacillaceae</taxon>
        <taxon>Virgibacillus</taxon>
    </lineage>
</organism>
<dbReference type="EC" id="5.3.1.8" evidence="3 7"/>
<dbReference type="PANTHER" id="PTHR42742:SF3">
    <property type="entry name" value="FRUCTOKINASE"/>
    <property type="match status" value="1"/>
</dbReference>
<name>A0A1H0YVX8_9BACI</name>
<dbReference type="PIRSF" id="PIRSF036894">
    <property type="entry name" value="PMI_Firm_short"/>
    <property type="match status" value="1"/>
</dbReference>
<dbReference type="Gene3D" id="2.60.120.10">
    <property type="entry name" value="Jelly Rolls"/>
    <property type="match status" value="2"/>
</dbReference>
<keyword evidence="4 7" id="KW-0479">Metal-binding</keyword>
<dbReference type="PANTHER" id="PTHR42742">
    <property type="entry name" value="TRANSCRIPTIONAL REPRESSOR MPRA"/>
    <property type="match status" value="1"/>
</dbReference>
<gene>
    <name evidence="12" type="ORF">SAMN05216231_0883</name>
</gene>
<sequence length="319" mass="35876">MYNEPIFLKPVFQERIWGGNNLQTLFGYDIPNNKTGEAWVISAHSNGPSEIVNGPLQGKNLAEAWKEHPEIFGKTSTEGDFPLLVKILDANNDLSVQVHPDDTYAREVEGESYGKTECWYVLDCEEGAEIVLGHHAQSAEEFKGMVNSGDWDKLLRRVKVQKGDFIYVPSGTIHAIGKAIVILEIQQSSDITYRVYDYDRTDTEGNTRELHVDAAIEVTNYPHEEVDSRHIEKVIDDLVSTQLVDEKYFSVYHWKLDGEVSRKLESFLLVSVISGKGNVMVDGQTFPVQIGDHFILPSTVEEYIIEGDLEIIASVPGMD</sequence>
<evidence type="ECO:0000256" key="7">
    <source>
        <dbReference type="PIRNR" id="PIRNR036894"/>
    </source>
</evidence>
<feature type="domain" description="Phosphomannose isomerase type I catalytic" evidence="10">
    <location>
        <begin position="7"/>
        <end position="107"/>
    </location>
</feature>
<dbReference type="NCBIfam" id="TIGR00218">
    <property type="entry name" value="manA"/>
    <property type="match status" value="1"/>
</dbReference>
<dbReference type="RefSeq" id="WP_092491728.1">
    <property type="nucleotide sequence ID" value="NZ_FNKD01000001.1"/>
</dbReference>
<evidence type="ECO:0000256" key="5">
    <source>
        <dbReference type="ARBA" id="ARBA00022833"/>
    </source>
</evidence>
<dbReference type="InterPro" id="IPR001250">
    <property type="entry name" value="Man6P_Isoase-1"/>
</dbReference>
<dbReference type="InterPro" id="IPR049071">
    <property type="entry name" value="MPI_cupin_dom"/>
</dbReference>
<evidence type="ECO:0000256" key="2">
    <source>
        <dbReference type="ARBA" id="ARBA00010772"/>
    </source>
</evidence>
<feature type="binding site" evidence="8">
    <location>
        <position position="99"/>
    </location>
    <ligand>
        <name>Zn(2+)</name>
        <dbReference type="ChEBI" id="CHEBI:29105"/>
    </ligand>
</feature>
<keyword evidence="13" id="KW-1185">Reference proteome</keyword>
<dbReference type="InterPro" id="IPR046457">
    <property type="entry name" value="PMI_typeI_cat"/>
</dbReference>
<evidence type="ECO:0000256" key="6">
    <source>
        <dbReference type="ARBA" id="ARBA00023235"/>
    </source>
</evidence>
<feature type="domain" description="Mannose-6-phosphate isomerase cupin" evidence="11">
    <location>
        <begin position="241"/>
        <end position="315"/>
    </location>
</feature>
<proteinExistence type="inferred from homology"/>
<dbReference type="SUPFAM" id="SSF51182">
    <property type="entry name" value="RmlC-like cupins"/>
    <property type="match status" value="1"/>
</dbReference>
<evidence type="ECO:0000256" key="3">
    <source>
        <dbReference type="ARBA" id="ARBA00011956"/>
    </source>
</evidence>
<protein>
    <recommendedName>
        <fullName evidence="3 7">Mannose-6-phosphate isomerase</fullName>
        <ecNumber evidence="3 7">5.3.1.8</ecNumber>
    </recommendedName>
</protein>
<dbReference type="InterPro" id="IPR014710">
    <property type="entry name" value="RmlC-like_jellyroll"/>
</dbReference>
<evidence type="ECO:0000256" key="9">
    <source>
        <dbReference type="PIRSR" id="PIRSR036894-2"/>
    </source>
</evidence>
<dbReference type="STRING" id="553311.SAMN05216231_0883"/>
<dbReference type="CDD" id="cd07010">
    <property type="entry name" value="cupin_PMI_type_I_N_bac"/>
    <property type="match status" value="1"/>
</dbReference>
<dbReference type="InterPro" id="IPR011051">
    <property type="entry name" value="RmlC_Cupin_sf"/>
</dbReference>
<feature type="active site" evidence="9">
    <location>
        <position position="194"/>
    </location>
</feature>
<reference evidence="12 13" key="1">
    <citation type="submission" date="2016-10" db="EMBL/GenBank/DDBJ databases">
        <authorList>
            <person name="de Groot N.N."/>
        </authorList>
    </citation>
    <scope>NUCLEOTIDE SEQUENCE [LARGE SCALE GENOMIC DNA]</scope>
    <source>
        <strain evidence="12 13">CGMCC 1.10449</strain>
    </source>
</reference>
<dbReference type="GO" id="GO:0008270">
    <property type="term" value="F:zinc ion binding"/>
    <property type="evidence" value="ECO:0007669"/>
    <property type="project" value="UniProtKB-UniRule"/>
</dbReference>
<comment type="catalytic activity">
    <reaction evidence="1 7">
        <text>D-mannose 6-phosphate = D-fructose 6-phosphate</text>
        <dbReference type="Rhea" id="RHEA:12356"/>
        <dbReference type="ChEBI" id="CHEBI:58735"/>
        <dbReference type="ChEBI" id="CHEBI:61527"/>
        <dbReference type="EC" id="5.3.1.8"/>
    </reaction>
</comment>
<evidence type="ECO:0000256" key="8">
    <source>
        <dbReference type="PIRSR" id="PIRSR036894-1"/>
    </source>
</evidence>
<evidence type="ECO:0000259" key="10">
    <source>
        <dbReference type="Pfam" id="PF20511"/>
    </source>
</evidence>
<evidence type="ECO:0000313" key="12">
    <source>
        <dbReference type="EMBL" id="SDQ19325.1"/>
    </source>
</evidence>
<dbReference type="Proteomes" id="UP000199444">
    <property type="component" value="Unassembled WGS sequence"/>
</dbReference>
<keyword evidence="5 7" id="KW-0862">Zinc</keyword>
<dbReference type="GO" id="GO:0004476">
    <property type="term" value="F:mannose-6-phosphate isomerase activity"/>
    <property type="evidence" value="ECO:0007669"/>
    <property type="project" value="UniProtKB-UniRule"/>
</dbReference>
<dbReference type="InterPro" id="IPR051804">
    <property type="entry name" value="Carb_Metab_Reg_Kinase/Isom"/>
</dbReference>
<accession>A0A1H0YVX8</accession>
<evidence type="ECO:0000256" key="4">
    <source>
        <dbReference type="ARBA" id="ARBA00022723"/>
    </source>
</evidence>
<evidence type="ECO:0000259" key="11">
    <source>
        <dbReference type="Pfam" id="PF21621"/>
    </source>
</evidence>
<feature type="binding site" evidence="8">
    <location>
        <position position="117"/>
    </location>
    <ligand>
        <name>Zn(2+)</name>
        <dbReference type="ChEBI" id="CHEBI:29105"/>
    </ligand>
</feature>
<evidence type="ECO:0000256" key="1">
    <source>
        <dbReference type="ARBA" id="ARBA00000757"/>
    </source>
</evidence>
<comment type="similarity">
    <text evidence="2 7">Belongs to the mannose-6-phosphate isomerase type 1 family.</text>
</comment>
<dbReference type="EMBL" id="FNKD01000001">
    <property type="protein sequence ID" value="SDQ19325.1"/>
    <property type="molecule type" value="Genomic_DNA"/>
</dbReference>
<dbReference type="Pfam" id="PF20511">
    <property type="entry name" value="PMI_typeI_cat"/>
    <property type="match status" value="1"/>
</dbReference>
<dbReference type="Pfam" id="PF21621">
    <property type="entry name" value="MPI_cupin_dom"/>
    <property type="match status" value="1"/>
</dbReference>
<dbReference type="InterPro" id="IPR014628">
    <property type="entry name" value="Man6P_isomerase_Firm_short"/>
</dbReference>
<feature type="binding site" evidence="8">
    <location>
        <position position="174"/>
    </location>
    <ligand>
        <name>Zn(2+)</name>
        <dbReference type="ChEBI" id="CHEBI:29105"/>
    </ligand>
</feature>
<keyword evidence="6 7" id="KW-0413">Isomerase</keyword>
<comment type="cofactor">
    <cofactor evidence="8">
        <name>Zn(2+)</name>
        <dbReference type="ChEBI" id="CHEBI:29105"/>
    </cofactor>
    <text evidence="8">Binds 1 zinc ion per subunit.</text>
</comment>
<dbReference type="GO" id="GO:0005975">
    <property type="term" value="P:carbohydrate metabolic process"/>
    <property type="evidence" value="ECO:0007669"/>
    <property type="project" value="UniProtKB-UniRule"/>
</dbReference>